<dbReference type="GO" id="GO:0016887">
    <property type="term" value="F:ATP hydrolysis activity"/>
    <property type="evidence" value="ECO:0007669"/>
    <property type="project" value="InterPro"/>
</dbReference>
<dbReference type="FunFam" id="3.40.50.300:FF:001751">
    <property type="entry name" value="ABC bile acid transporter"/>
    <property type="match status" value="1"/>
</dbReference>
<keyword evidence="8 10" id="KW-0472">Membrane</keyword>
<feature type="transmembrane region" description="Helical" evidence="10">
    <location>
        <begin position="1087"/>
        <end position="1107"/>
    </location>
</feature>
<evidence type="ECO:0000256" key="10">
    <source>
        <dbReference type="SAM" id="Phobius"/>
    </source>
</evidence>
<dbReference type="InterPro" id="IPR011527">
    <property type="entry name" value="ABC1_TM_dom"/>
</dbReference>
<keyword evidence="7 10" id="KW-1133">Transmembrane helix</keyword>
<feature type="transmembrane region" description="Helical" evidence="10">
    <location>
        <begin position="988"/>
        <end position="1015"/>
    </location>
</feature>
<dbReference type="Gene3D" id="1.20.1560.10">
    <property type="entry name" value="ABC transporter type 1, transmembrane domain"/>
    <property type="match status" value="2"/>
</dbReference>
<dbReference type="GO" id="GO:0005524">
    <property type="term" value="F:ATP binding"/>
    <property type="evidence" value="ECO:0007669"/>
    <property type="project" value="UniProtKB-KW"/>
</dbReference>
<evidence type="ECO:0000256" key="4">
    <source>
        <dbReference type="ARBA" id="ARBA00022737"/>
    </source>
</evidence>
<evidence type="ECO:0000259" key="11">
    <source>
        <dbReference type="PROSITE" id="PS50893"/>
    </source>
</evidence>
<feature type="transmembrane region" description="Helical" evidence="10">
    <location>
        <begin position="50"/>
        <end position="74"/>
    </location>
</feature>
<proteinExistence type="predicted"/>
<feature type="domain" description="ABC transporter" evidence="11">
    <location>
        <begin position="664"/>
        <end position="888"/>
    </location>
</feature>
<keyword evidence="4" id="KW-0677">Repeat</keyword>
<feature type="transmembrane region" description="Helical" evidence="10">
    <location>
        <begin position="496"/>
        <end position="516"/>
    </location>
</feature>
<dbReference type="InterPro" id="IPR003439">
    <property type="entry name" value="ABC_transporter-like_ATP-bd"/>
</dbReference>
<dbReference type="SUPFAM" id="SSF90123">
    <property type="entry name" value="ABC transporter transmembrane region"/>
    <property type="match status" value="2"/>
</dbReference>
<dbReference type="InterPro" id="IPR027417">
    <property type="entry name" value="P-loop_NTPase"/>
</dbReference>
<feature type="transmembrane region" description="Helical" evidence="10">
    <location>
        <begin position="302"/>
        <end position="323"/>
    </location>
</feature>
<dbReference type="PANTHER" id="PTHR24223:SF415">
    <property type="entry name" value="FI20190P1"/>
    <property type="match status" value="1"/>
</dbReference>
<keyword evidence="2" id="KW-0813">Transport</keyword>
<dbReference type="InterPro" id="IPR017871">
    <property type="entry name" value="ABC_transporter-like_CS"/>
</dbReference>
<dbReference type="Proteomes" id="UP000469558">
    <property type="component" value="Unassembled WGS sequence"/>
</dbReference>
<dbReference type="Pfam" id="PF00664">
    <property type="entry name" value="ABC_membrane"/>
    <property type="match status" value="2"/>
</dbReference>
<evidence type="ECO:0000256" key="8">
    <source>
        <dbReference type="ARBA" id="ARBA00023136"/>
    </source>
</evidence>
<comment type="subcellular location">
    <subcellularLocation>
        <location evidence="1">Membrane</location>
        <topology evidence="1">Multi-pass membrane protein</topology>
    </subcellularLocation>
</comment>
<dbReference type="FunFam" id="3.40.50.300:FF:001577">
    <property type="entry name" value="ABC bile acid transporter"/>
    <property type="match status" value="1"/>
</dbReference>
<dbReference type="GO" id="GO:0140359">
    <property type="term" value="F:ABC-type transporter activity"/>
    <property type="evidence" value="ECO:0007669"/>
    <property type="project" value="InterPro"/>
</dbReference>
<dbReference type="CDD" id="cd18596">
    <property type="entry name" value="ABC_6TM_VMR1_D1_like"/>
    <property type="match status" value="1"/>
</dbReference>
<keyword evidence="14" id="KW-1185">Reference proteome</keyword>
<feature type="transmembrane region" description="Helical" evidence="10">
    <location>
        <begin position="135"/>
        <end position="153"/>
    </location>
</feature>
<feature type="transmembrane region" description="Helical" evidence="10">
    <location>
        <begin position="466"/>
        <end position="490"/>
    </location>
</feature>
<evidence type="ECO:0000256" key="7">
    <source>
        <dbReference type="ARBA" id="ARBA00022989"/>
    </source>
</evidence>
<dbReference type="EMBL" id="QGMK01000833">
    <property type="protein sequence ID" value="TVY78154.1"/>
    <property type="molecule type" value="Genomic_DNA"/>
</dbReference>
<keyword evidence="3 10" id="KW-0812">Transmembrane</keyword>
<feature type="transmembrane region" description="Helical" evidence="10">
    <location>
        <begin position="165"/>
        <end position="184"/>
    </location>
</feature>
<dbReference type="CDD" id="cd18604">
    <property type="entry name" value="ABC_6TM_VMR1_D2_like"/>
    <property type="match status" value="1"/>
</dbReference>
<dbReference type="PANTHER" id="PTHR24223">
    <property type="entry name" value="ATP-BINDING CASSETTE SUB-FAMILY C"/>
    <property type="match status" value="1"/>
</dbReference>
<keyword evidence="6" id="KW-0067">ATP-binding</keyword>
<organism evidence="13 14">
    <name type="scientific">Lachnellula suecica</name>
    <dbReference type="NCBI Taxonomy" id="602035"/>
    <lineage>
        <taxon>Eukaryota</taxon>
        <taxon>Fungi</taxon>
        <taxon>Dikarya</taxon>
        <taxon>Ascomycota</taxon>
        <taxon>Pezizomycotina</taxon>
        <taxon>Leotiomycetes</taxon>
        <taxon>Helotiales</taxon>
        <taxon>Lachnaceae</taxon>
        <taxon>Lachnellula</taxon>
    </lineage>
</organism>
<name>A0A8T9C2E2_9HELO</name>
<dbReference type="SUPFAM" id="SSF52540">
    <property type="entry name" value="P-loop containing nucleoside triphosphate hydrolases"/>
    <property type="match status" value="2"/>
</dbReference>
<dbReference type="InterPro" id="IPR050173">
    <property type="entry name" value="ABC_transporter_C-like"/>
</dbReference>
<comment type="caution">
    <text evidence="13">The sequence shown here is derived from an EMBL/GenBank/DDBJ whole genome shotgun (WGS) entry which is preliminary data.</text>
</comment>
<dbReference type="CDD" id="cd03250">
    <property type="entry name" value="ABCC_MRP_domain1"/>
    <property type="match status" value="1"/>
</dbReference>
<reference evidence="13 14" key="1">
    <citation type="submission" date="2018-05" db="EMBL/GenBank/DDBJ databases">
        <title>Genome sequencing and assembly of the regulated plant pathogen Lachnellula willkommii and related sister species for the development of diagnostic species identification markers.</title>
        <authorList>
            <person name="Giroux E."/>
            <person name="Bilodeau G."/>
        </authorList>
    </citation>
    <scope>NUCLEOTIDE SEQUENCE [LARGE SCALE GENOMIC DNA]</scope>
    <source>
        <strain evidence="13 14">CBS 268.59</strain>
    </source>
</reference>
<evidence type="ECO:0000256" key="1">
    <source>
        <dbReference type="ARBA" id="ARBA00004141"/>
    </source>
</evidence>
<dbReference type="Gene3D" id="3.40.50.300">
    <property type="entry name" value="P-loop containing nucleotide triphosphate hydrolases"/>
    <property type="match status" value="2"/>
</dbReference>
<dbReference type="SMART" id="SM00382">
    <property type="entry name" value="AAA"/>
    <property type="match status" value="2"/>
</dbReference>
<evidence type="ECO:0000256" key="9">
    <source>
        <dbReference type="SAM" id="MobiDB-lite"/>
    </source>
</evidence>
<evidence type="ECO:0000259" key="12">
    <source>
        <dbReference type="PROSITE" id="PS50929"/>
    </source>
</evidence>
<dbReference type="Pfam" id="PF00005">
    <property type="entry name" value="ABC_tran"/>
    <property type="match status" value="2"/>
</dbReference>
<feature type="domain" description="ABC transmembrane type-1" evidence="12">
    <location>
        <begin position="936"/>
        <end position="1227"/>
    </location>
</feature>
<keyword evidence="5" id="KW-0547">Nucleotide-binding</keyword>
<dbReference type="PROSITE" id="PS50893">
    <property type="entry name" value="ABC_TRANSPORTER_2"/>
    <property type="match status" value="2"/>
</dbReference>
<dbReference type="InterPro" id="IPR036640">
    <property type="entry name" value="ABC1_TM_sf"/>
</dbReference>
<accession>A0A8T9C2E2</accession>
<evidence type="ECO:0000256" key="5">
    <source>
        <dbReference type="ARBA" id="ARBA00022741"/>
    </source>
</evidence>
<gene>
    <name evidence="13" type="primary">YBT1_0</name>
    <name evidence="13" type="ORF">LSUE1_G005729</name>
</gene>
<evidence type="ECO:0000256" key="2">
    <source>
        <dbReference type="ARBA" id="ARBA00022448"/>
    </source>
</evidence>
<feature type="transmembrane region" description="Helical" evidence="10">
    <location>
        <begin position="343"/>
        <end position="364"/>
    </location>
</feature>
<dbReference type="GO" id="GO:0016020">
    <property type="term" value="C:membrane"/>
    <property type="evidence" value="ECO:0007669"/>
    <property type="project" value="UniProtKB-SubCell"/>
</dbReference>
<feature type="transmembrane region" description="Helical" evidence="10">
    <location>
        <begin position="190"/>
        <end position="207"/>
    </location>
</feature>
<dbReference type="PROSITE" id="PS00211">
    <property type="entry name" value="ABC_TRANSPORTER_1"/>
    <property type="match status" value="2"/>
</dbReference>
<evidence type="ECO:0000256" key="6">
    <source>
        <dbReference type="ARBA" id="ARBA00022840"/>
    </source>
</evidence>
<dbReference type="PROSITE" id="PS50929">
    <property type="entry name" value="ABC_TM1F"/>
    <property type="match status" value="2"/>
</dbReference>
<evidence type="ECO:0000313" key="13">
    <source>
        <dbReference type="EMBL" id="TVY78154.1"/>
    </source>
</evidence>
<feature type="region of interest" description="Disordered" evidence="9">
    <location>
        <begin position="878"/>
        <end position="908"/>
    </location>
</feature>
<feature type="compositionally biased region" description="Basic and acidic residues" evidence="9">
    <location>
        <begin position="878"/>
        <end position="896"/>
    </location>
</feature>
<sequence length="1483" mass="165650">MAQYIIQDYAEPRYQGFAAYPSLSGEVGEYGGVGCSRAWDPLNARFEPCALPFISAIPAAITICILLGFVLQLLPTRKLTPRWLRTFIHEIPDQQDELLPKKKRHFTSLSAALLLISLAGTILQTVSVFHPKLRLEMIFPAASWAISSLIIALRRPASTPKSLLVLYISILATQAIVLIDQFFATTRDDIPSILALITSFIATLLILHMPLRDPALPSNAISPAFGPPTVELRSPEDNLTLWQFMTISWMQPLIALGNSRQLNDEDVWMLNYEFQHRILHDRFRELKGSVLRRLLEANGLDLAIISALSIMELFANFSAPVLLQKILQSMEDHNSPKRAALTYAILSLVVRLIASQCAVFNLWYGRRAYERSRGEMITMLYEKTLSRKVVSVSSKPEEEVSKTNGVAKPESRSRWGKVLDFFNKPFRSKKKAFMVESVPEKSPELASMGKIMNLMRFDAYEVSQRFWEFSALVTQPLGLVFSVFLIWRLIGWPCLIGVVTVFVAQSINAVIARILLSWEKDRRIATDNKLHKIAQLVEAIRHLRYYGWQDVWLARIMEARQHELTLRIITALWRILIAFTNSFASGMFPVVAFYAYTVWAGQALTVDVAFPALQLFSMLETSLREVPNLITVLLNAKVSIGRLEEFMSEPEKADAETEHLSTKLEMTNASFAWPGATEPVLRDITISFPPGLTVIYGEVGAGKTALLQALLGELDRLGGEYDRANDPVGYCAQTPWLQSMSIRENILFSSPYEESRYRQVMEACALVPDMANFKHGDLSMVGENGVGLSGGQKARLSLARAVYSRAKILLLDDPLSALDHQTAESIVRKCLSGPLLKDRTAILVTHRTELCLGLADQIVHVVDGHARVVDSESIASEDLRRVESSDSAAEDNHADEEQQTGAAPEKFMEDEHRAHGGVKASIYWEYVKAGKLKWWFVLIIVLTLYRVIDVGETWFLKQWGEAYGDREERATSGPFGDLPNPETNIRPWLVGFFLIAAAQSITYLVSQGFMLVIIYQAGKNMFESVMTRVSHATFRFYDVTPVGRLMNRLTSDINTIDGNISNQFQNVAILSISWVSSIVVIGSVTPLFLVFAVALTLAFVVIFMHFLPTSQSLRRLEMVSLSPLISNFGELATGLTSIRAFKVSHLFQARVITVTDNFQKMDHFYWSLQAWLMYRFDNLSACSTFIMTTMALYTGVSPGLTAFLLTAAGKFVLGTHLLCKQYGQLQMDFVSVERIVELLHLTQEPPGKVQPPAYWPRLDGDIIFENVTIQYAPHLDPALTDVSLKIKGGSTTALIGRTGSGKSTLALSLLATTLPTSGRILIDNIDISTVDTQALRKRVTFLAQEPVLFPGTMRANLDPLDEYDDDECNSVLEKIASKHQWKLNTHVDTGGRNLSQGQRQLVGLARALLRRSAIVIMDEATASIDMETAMRIQEILREEMRESTVITIAHRVEAVKGADGCVVLGKGRILESGAPGEMMGLME</sequence>
<protein>
    <submittedName>
        <fullName evidence="13">ATP-dependent bile acid permease</fullName>
    </submittedName>
</protein>
<dbReference type="CDD" id="cd03244">
    <property type="entry name" value="ABCC_MRP_domain2"/>
    <property type="match status" value="1"/>
</dbReference>
<dbReference type="GO" id="GO:0005737">
    <property type="term" value="C:cytoplasm"/>
    <property type="evidence" value="ECO:0007669"/>
    <property type="project" value="UniProtKB-ARBA"/>
</dbReference>
<evidence type="ECO:0000256" key="3">
    <source>
        <dbReference type="ARBA" id="ARBA00022692"/>
    </source>
</evidence>
<dbReference type="OrthoDB" id="6500128at2759"/>
<dbReference type="FunFam" id="1.20.1560.10:FF:000013">
    <property type="entry name" value="ABC transporter C family member 2"/>
    <property type="match status" value="1"/>
</dbReference>
<feature type="domain" description="ABC transporter" evidence="11">
    <location>
        <begin position="1262"/>
        <end position="1482"/>
    </location>
</feature>
<evidence type="ECO:0000313" key="14">
    <source>
        <dbReference type="Proteomes" id="UP000469558"/>
    </source>
</evidence>
<feature type="transmembrane region" description="Helical" evidence="10">
    <location>
        <begin position="109"/>
        <end position="129"/>
    </location>
</feature>
<dbReference type="InterPro" id="IPR003593">
    <property type="entry name" value="AAA+_ATPase"/>
</dbReference>
<feature type="domain" description="ABC transmembrane type-1" evidence="12">
    <location>
        <begin position="303"/>
        <end position="635"/>
    </location>
</feature>